<keyword evidence="2" id="KW-1185">Reference proteome</keyword>
<evidence type="ECO:0000313" key="2">
    <source>
        <dbReference type="Proteomes" id="UP000789901"/>
    </source>
</evidence>
<proteinExistence type="predicted"/>
<reference evidence="1 2" key="1">
    <citation type="submission" date="2021-06" db="EMBL/GenBank/DDBJ databases">
        <authorList>
            <person name="Kallberg Y."/>
            <person name="Tangrot J."/>
            <person name="Rosling A."/>
        </authorList>
    </citation>
    <scope>NUCLEOTIDE SEQUENCE [LARGE SCALE GENOMIC DNA]</scope>
    <source>
        <strain evidence="1 2">120-4 pot B 10/14</strain>
    </source>
</reference>
<sequence length="125" mass="13641">PMSIAEKIAARVNAGTKNEDLSSVSKTSSVIDPSLVDSKTSTKNEDLSFVTKTSFVKNPSAINSKNKKKSSVIKNKTIIKPSSETIKPYTQTRTHRKLEDLAKEVLTNSNELDATTSVPMDIQSE</sequence>
<organism evidence="1 2">
    <name type="scientific">Gigaspora margarita</name>
    <dbReference type="NCBI Taxonomy" id="4874"/>
    <lineage>
        <taxon>Eukaryota</taxon>
        <taxon>Fungi</taxon>
        <taxon>Fungi incertae sedis</taxon>
        <taxon>Mucoromycota</taxon>
        <taxon>Glomeromycotina</taxon>
        <taxon>Glomeromycetes</taxon>
        <taxon>Diversisporales</taxon>
        <taxon>Gigasporaceae</taxon>
        <taxon>Gigaspora</taxon>
    </lineage>
</organism>
<comment type="caution">
    <text evidence="1">The sequence shown here is derived from an EMBL/GenBank/DDBJ whole genome shotgun (WGS) entry which is preliminary data.</text>
</comment>
<protein>
    <submittedName>
        <fullName evidence="1">32657_t:CDS:1</fullName>
    </submittedName>
</protein>
<name>A0ABN7X8P1_GIGMA</name>
<evidence type="ECO:0000313" key="1">
    <source>
        <dbReference type="EMBL" id="CAG8849746.1"/>
    </source>
</evidence>
<feature type="non-terminal residue" evidence="1">
    <location>
        <position position="1"/>
    </location>
</feature>
<gene>
    <name evidence="1" type="ORF">GMARGA_LOCUS39861</name>
</gene>
<dbReference type="Proteomes" id="UP000789901">
    <property type="component" value="Unassembled WGS sequence"/>
</dbReference>
<accession>A0ABN7X8P1</accession>
<dbReference type="EMBL" id="CAJVQB010097737">
    <property type="protein sequence ID" value="CAG8849746.1"/>
    <property type="molecule type" value="Genomic_DNA"/>
</dbReference>